<dbReference type="InterPro" id="IPR036388">
    <property type="entry name" value="WH-like_DNA-bd_sf"/>
</dbReference>
<sequence length="243" mass="26131">MELTPVQRRSVPDDVFEQLLEGVVGGGLSPGDALMSERRMAEGLGVSRPAVREALGRIVALGLVEVRQGGTTVVKDLRRSAGFDLLPRLLVRGGEVDLDVARSILEARLWNGPKVAELAAVRGSDDLGSVLDGVVDVLAAATDGVQRQRVALEFWDLVVDAADSITFRLMFNTLRFSYEPMIEALAVMMSAEVDEIGRYRAVVSAIGDRDGERAFECAHQLLEPATTALTDVLTAASALGEER</sequence>
<dbReference type="PROSITE" id="PS50949">
    <property type="entry name" value="HTH_GNTR"/>
    <property type="match status" value="1"/>
</dbReference>
<keyword evidence="2 4" id="KW-0238">DNA-binding</keyword>
<evidence type="ECO:0000313" key="5">
    <source>
        <dbReference type="Proteomes" id="UP000183263"/>
    </source>
</evidence>
<dbReference type="SMART" id="SM00345">
    <property type="entry name" value="HTH_GNTR"/>
    <property type="match status" value="1"/>
</dbReference>
<evidence type="ECO:0000256" key="1">
    <source>
        <dbReference type="ARBA" id="ARBA00023015"/>
    </source>
</evidence>
<evidence type="ECO:0000256" key="3">
    <source>
        <dbReference type="ARBA" id="ARBA00023163"/>
    </source>
</evidence>
<proteinExistence type="predicted"/>
<keyword evidence="3" id="KW-0804">Transcription</keyword>
<accession>A0A1G8JMC3</accession>
<organism evidence="4 5">
    <name type="scientific">Rhodococcus triatomae</name>
    <dbReference type="NCBI Taxonomy" id="300028"/>
    <lineage>
        <taxon>Bacteria</taxon>
        <taxon>Bacillati</taxon>
        <taxon>Actinomycetota</taxon>
        <taxon>Actinomycetes</taxon>
        <taxon>Mycobacteriales</taxon>
        <taxon>Nocardiaceae</taxon>
        <taxon>Rhodococcus</taxon>
    </lineage>
</organism>
<dbReference type="Pfam" id="PF07729">
    <property type="entry name" value="FCD"/>
    <property type="match status" value="1"/>
</dbReference>
<dbReference type="SUPFAM" id="SSF46785">
    <property type="entry name" value="Winged helix' DNA-binding domain"/>
    <property type="match status" value="1"/>
</dbReference>
<dbReference type="CDD" id="cd07377">
    <property type="entry name" value="WHTH_GntR"/>
    <property type="match status" value="1"/>
</dbReference>
<dbReference type="OrthoDB" id="3172099at2"/>
<gene>
    <name evidence="4" type="ORF">SAMN05444695_106227</name>
</gene>
<dbReference type="Gene3D" id="1.20.120.530">
    <property type="entry name" value="GntR ligand-binding domain-like"/>
    <property type="match status" value="1"/>
</dbReference>
<keyword evidence="5" id="KW-1185">Reference proteome</keyword>
<reference evidence="4 5" key="1">
    <citation type="submission" date="2016-10" db="EMBL/GenBank/DDBJ databases">
        <authorList>
            <person name="de Groot N.N."/>
        </authorList>
    </citation>
    <scope>NUCLEOTIDE SEQUENCE [LARGE SCALE GENOMIC DNA]</scope>
    <source>
        <strain evidence="4 5">DSM 44892</strain>
    </source>
</reference>
<dbReference type="PANTHER" id="PTHR43537">
    <property type="entry name" value="TRANSCRIPTIONAL REGULATOR, GNTR FAMILY"/>
    <property type="match status" value="1"/>
</dbReference>
<dbReference type="GO" id="GO:0003700">
    <property type="term" value="F:DNA-binding transcription factor activity"/>
    <property type="evidence" value="ECO:0007669"/>
    <property type="project" value="InterPro"/>
</dbReference>
<dbReference type="AlphaFoldDB" id="A0A1G8JMC3"/>
<protein>
    <submittedName>
        <fullName evidence="4">DNA-binding transcriptional regulator, FadR family</fullName>
    </submittedName>
</protein>
<evidence type="ECO:0000256" key="2">
    <source>
        <dbReference type="ARBA" id="ARBA00023125"/>
    </source>
</evidence>
<dbReference type="EMBL" id="FNDN01000006">
    <property type="protein sequence ID" value="SDI32221.1"/>
    <property type="molecule type" value="Genomic_DNA"/>
</dbReference>
<dbReference type="SUPFAM" id="SSF48008">
    <property type="entry name" value="GntR ligand-binding domain-like"/>
    <property type="match status" value="1"/>
</dbReference>
<dbReference type="InterPro" id="IPR000524">
    <property type="entry name" value="Tscrpt_reg_HTH_GntR"/>
</dbReference>
<dbReference type="InterPro" id="IPR036390">
    <property type="entry name" value="WH_DNA-bd_sf"/>
</dbReference>
<dbReference type="InterPro" id="IPR011711">
    <property type="entry name" value="GntR_C"/>
</dbReference>
<keyword evidence="1" id="KW-0805">Transcription regulation</keyword>
<dbReference type="PRINTS" id="PR00035">
    <property type="entry name" value="HTHGNTR"/>
</dbReference>
<dbReference type="InterPro" id="IPR008920">
    <property type="entry name" value="TF_FadR/GntR_C"/>
</dbReference>
<dbReference type="RefSeq" id="WP_072738310.1">
    <property type="nucleotide sequence ID" value="NZ_CP048813.1"/>
</dbReference>
<dbReference type="Pfam" id="PF00392">
    <property type="entry name" value="GntR"/>
    <property type="match status" value="1"/>
</dbReference>
<dbReference type="Proteomes" id="UP000183263">
    <property type="component" value="Unassembled WGS sequence"/>
</dbReference>
<dbReference type="GO" id="GO:0003677">
    <property type="term" value="F:DNA binding"/>
    <property type="evidence" value="ECO:0007669"/>
    <property type="project" value="UniProtKB-KW"/>
</dbReference>
<evidence type="ECO:0000313" key="4">
    <source>
        <dbReference type="EMBL" id="SDI32221.1"/>
    </source>
</evidence>
<dbReference type="Gene3D" id="1.10.10.10">
    <property type="entry name" value="Winged helix-like DNA-binding domain superfamily/Winged helix DNA-binding domain"/>
    <property type="match status" value="1"/>
</dbReference>
<name>A0A1G8JMC3_9NOCA</name>
<dbReference type="PANTHER" id="PTHR43537:SF24">
    <property type="entry name" value="GLUCONATE OPERON TRANSCRIPTIONAL REPRESSOR"/>
    <property type="match status" value="1"/>
</dbReference>
<dbReference type="SMART" id="SM00895">
    <property type="entry name" value="FCD"/>
    <property type="match status" value="1"/>
</dbReference>